<dbReference type="AlphaFoldDB" id="H8Z7A8"/>
<proteinExistence type="predicted"/>
<dbReference type="EMBL" id="JH603170">
    <property type="protein sequence ID" value="EIC19824.1"/>
    <property type="molecule type" value="Genomic_DNA"/>
</dbReference>
<reference evidence="2" key="1">
    <citation type="submission" date="2011-06" db="EMBL/GenBank/DDBJ databases">
        <authorList>
            <consortium name="US DOE Joint Genome Institute (JGI-PGF)"/>
            <person name="Lucas S."/>
            <person name="Han J."/>
            <person name="Lapidus A."/>
            <person name="Cheng J.-F."/>
            <person name="Goodwin L."/>
            <person name="Pitluck S."/>
            <person name="Peters L."/>
            <person name="Land M.L."/>
            <person name="Hauser L."/>
            <person name="Vogl K."/>
            <person name="Liu Z."/>
            <person name="Overmann J."/>
            <person name="Frigaard N.-U."/>
            <person name="Bryant D.A."/>
            <person name="Woyke T.J."/>
        </authorList>
    </citation>
    <scope>NUCLEOTIDE SEQUENCE [LARGE SCALE GENOMIC DNA]</scope>
    <source>
        <strain evidence="2">970</strain>
    </source>
</reference>
<name>H8Z7A8_9GAMM</name>
<accession>H8Z7A8</accession>
<dbReference type="PROSITE" id="PS51257">
    <property type="entry name" value="PROKAR_LIPOPROTEIN"/>
    <property type="match status" value="1"/>
</dbReference>
<evidence type="ECO:0000313" key="1">
    <source>
        <dbReference type="EMBL" id="EIC19824.1"/>
    </source>
</evidence>
<dbReference type="HOGENOM" id="CLU_2902907_0_0_6"/>
<gene>
    <name evidence="1" type="ORF">Thi970DRAFT_03428</name>
</gene>
<sequence length="62" mass="6698">MATFKADTRFNYAKGGPGGTASAQGCHLVLTVNSKTESAVIEATKKKYGPKTEVQIHEITWK</sequence>
<organism evidence="1 2">
    <name type="scientific">Thiorhodovibrio frisius</name>
    <dbReference type="NCBI Taxonomy" id="631362"/>
    <lineage>
        <taxon>Bacteria</taxon>
        <taxon>Pseudomonadati</taxon>
        <taxon>Pseudomonadota</taxon>
        <taxon>Gammaproteobacteria</taxon>
        <taxon>Chromatiales</taxon>
        <taxon>Chromatiaceae</taxon>
        <taxon>Thiorhodovibrio</taxon>
    </lineage>
</organism>
<dbReference type="RefSeq" id="WP_009150227.1">
    <property type="nucleotide sequence ID" value="NZ_CP121471.1"/>
</dbReference>
<reference evidence="1 2" key="2">
    <citation type="submission" date="2011-11" db="EMBL/GenBank/DDBJ databases">
        <authorList>
            <consortium name="US DOE Joint Genome Institute"/>
            <person name="Lucas S."/>
            <person name="Han J."/>
            <person name="Lapidus A."/>
            <person name="Cheng J.-F."/>
            <person name="Goodwin L."/>
            <person name="Pitluck S."/>
            <person name="Peters L."/>
            <person name="Ovchinnikova G."/>
            <person name="Zhang X."/>
            <person name="Detter J.C."/>
            <person name="Han C."/>
            <person name="Tapia R."/>
            <person name="Land M."/>
            <person name="Hauser L."/>
            <person name="Kyrpides N."/>
            <person name="Ivanova N."/>
            <person name="Pagani I."/>
            <person name="Vogl K."/>
            <person name="Liu Z."/>
            <person name="Overmann J."/>
            <person name="Frigaard N.-U."/>
            <person name="Bryant D."/>
            <person name="Woyke T."/>
        </authorList>
    </citation>
    <scope>NUCLEOTIDE SEQUENCE [LARGE SCALE GENOMIC DNA]</scope>
    <source>
        <strain evidence="1 2">970</strain>
    </source>
</reference>
<evidence type="ECO:0000313" key="2">
    <source>
        <dbReference type="Proteomes" id="UP000002964"/>
    </source>
</evidence>
<keyword evidence="2" id="KW-1185">Reference proteome</keyword>
<protein>
    <submittedName>
        <fullName evidence="1">Uncharacterized protein</fullName>
    </submittedName>
</protein>
<dbReference type="Proteomes" id="UP000002964">
    <property type="component" value="Unassembled WGS sequence"/>
</dbReference>